<evidence type="ECO:0000256" key="6">
    <source>
        <dbReference type="PROSITE-ProRule" id="PRU01172"/>
    </source>
</evidence>
<dbReference type="Pfam" id="PF00354">
    <property type="entry name" value="Pentaxin"/>
    <property type="match status" value="1"/>
</dbReference>
<evidence type="ECO:0000256" key="5">
    <source>
        <dbReference type="ARBA" id="ARBA00023180"/>
    </source>
</evidence>
<dbReference type="GeneTree" id="ENSGT01060000248591"/>
<comment type="cofactor">
    <cofactor evidence="1">
        <name>Ca(2+)</name>
        <dbReference type="ChEBI" id="CHEBI:29108"/>
    </cofactor>
</comment>
<dbReference type="SUPFAM" id="SSF49899">
    <property type="entry name" value="Concanavalin A-like lectins/glucanases"/>
    <property type="match status" value="1"/>
</dbReference>
<keyword evidence="3" id="KW-0106">Calcium</keyword>
<evidence type="ECO:0000313" key="9">
    <source>
        <dbReference type="Ensembl" id="ENSDCDP00010003924.1"/>
    </source>
</evidence>
<dbReference type="GeneID" id="114787090"/>
<feature type="disulfide bond" evidence="6">
    <location>
        <begin position="351"/>
        <end position="410"/>
    </location>
</feature>
<protein>
    <recommendedName>
        <fullName evidence="8">Pentraxin (PTX) domain-containing protein</fullName>
    </recommendedName>
</protein>
<organism evidence="9 10">
    <name type="scientific">Denticeps clupeoides</name>
    <name type="common">denticle herring</name>
    <dbReference type="NCBI Taxonomy" id="299321"/>
    <lineage>
        <taxon>Eukaryota</taxon>
        <taxon>Metazoa</taxon>
        <taxon>Chordata</taxon>
        <taxon>Craniata</taxon>
        <taxon>Vertebrata</taxon>
        <taxon>Euteleostomi</taxon>
        <taxon>Actinopterygii</taxon>
        <taxon>Neopterygii</taxon>
        <taxon>Teleostei</taxon>
        <taxon>Clupei</taxon>
        <taxon>Clupeiformes</taxon>
        <taxon>Denticipitoidei</taxon>
        <taxon>Denticipitidae</taxon>
        <taxon>Denticeps</taxon>
    </lineage>
</organism>
<dbReference type="FunFam" id="2.60.120.200:FF:000012">
    <property type="entry name" value="neuronal pentraxin receptor"/>
    <property type="match status" value="1"/>
</dbReference>
<dbReference type="InterPro" id="IPR001759">
    <property type="entry name" value="PTX_dom"/>
</dbReference>
<dbReference type="Gene3D" id="2.60.120.200">
    <property type="match status" value="1"/>
</dbReference>
<dbReference type="PANTHER" id="PTHR19277">
    <property type="entry name" value="PENTRAXIN"/>
    <property type="match status" value="1"/>
</dbReference>
<evidence type="ECO:0000256" key="2">
    <source>
        <dbReference type="ARBA" id="ARBA00022723"/>
    </source>
</evidence>
<dbReference type="RefSeq" id="XP_028830691.1">
    <property type="nucleotide sequence ID" value="XM_028974858.1"/>
</dbReference>
<reference evidence="9" key="3">
    <citation type="submission" date="2025-09" db="UniProtKB">
        <authorList>
            <consortium name="Ensembl"/>
        </authorList>
    </citation>
    <scope>IDENTIFICATION</scope>
</reference>
<dbReference type="PROSITE" id="PS51828">
    <property type="entry name" value="PTX_2"/>
    <property type="match status" value="1"/>
</dbReference>
<dbReference type="PANTHER" id="PTHR19277:SF162">
    <property type="entry name" value="NEURONAL PENTRAXIN RECEPTOR"/>
    <property type="match status" value="1"/>
</dbReference>
<reference evidence="9 10" key="1">
    <citation type="submission" date="2020-06" db="EMBL/GenBank/DDBJ databases">
        <authorList>
            <consortium name="Wellcome Sanger Institute Data Sharing"/>
        </authorList>
    </citation>
    <scope>NUCLEOTIDE SEQUENCE [LARGE SCALE GENOMIC DNA]</scope>
</reference>
<dbReference type="PRINTS" id="PR00895">
    <property type="entry name" value="PENTAXIN"/>
</dbReference>
<keyword evidence="7" id="KW-0175">Coiled coil</keyword>
<sequence>MKFVVVLVAAGLLAFLGAVICIIASVSPRSGRTAPHGPADNLSLSESLLQPLSTGAVAHAGPLGALHGSGSYEGGLGVPDLEVPAFNELNPGEVTGAGRKQFTFSRLICTPIPIGDCKARSLDPQADGPYSDDDWNYLRITADELRQAVMRQNNQIVMDQRTIGELTSKLAECESGLEESSLAERSVGAWTGGSRRLMAGDDVSSSAAAQLQTARAVEELETAILQLKDRIEKLEAEIGPASENHTDILMMGSSGSHGNNGWQVENLEGQLEKKMKQLEKERKAMRKEAQNHHKEINEGLDTLQNRISELEQSLTDFTYPKGYRLSFPVRTNYMYGTIRREIPEMYAFTVCVWLKPTEAGIGTPFSYAVSEQPNELVLLQGIHKPVELLINDKVAQLPLSLPPGIWQHICVSWTLRDGKWKAYQGGTLRGQGEGLAAWHPIRPGGVLILGQEQDSLGGRFDASQALVGELSQFNLWDRILSPLEVARKADCSASAKLGNVSPWTDRDVDVFGGATKEPVDPCAHTSDPQQ</sequence>
<keyword evidence="2" id="KW-0479">Metal-binding</keyword>
<evidence type="ECO:0000313" key="10">
    <source>
        <dbReference type="Proteomes" id="UP000694580"/>
    </source>
</evidence>
<feature type="coiled-coil region" evidence="7">
    <location>
        <begin position="217"/>
        <end position="313"/>
    </location>
</feature>
<dbReference type="InterPro" id="IPR051360">
    <property type="entry name" value="Neuronal_Pentraxin_Related"/>
</dbReference>
<feature type="domain" description="Pentraxin (PTX)" evidence="8">
    <location>
        <begin position="321"/>
        <end position="522"/>
    </location>
</feature>
<proteinExistence type="predicted"/>
<evidence type="ECO:0000259" key="8">
    <source>
        <dbReference type="PROSITE" id="PS51828"/>
    </source>
</evidence>
<dbReference type="Proteomes" id="UP000694580">
    <property type="component" value="Chromosome 3"/>
</dbReference>
<evidence type="ECO:0000256" key="3">
    <source>
        <dbReference type="ARBA" id="ARBA00022837"/>
    </source>
</evidence>
<evidence type="ECO:0000256" key="1">
    <source>
        <dbReference type="ARBA" id="ARBA00001913"/>
    </source>
</evidence>
<keyword evidence="5" id="KW-0325">Glycoprotein</keyword>
<keyword evidence="4 6" id="KW-1015">Disulfide bond</keyword>
<gene>
    <name evidence="9" type="primary">nptxrb</name>
</gene>
<accession>A0AAY4A560</accession>
<dbReference type="AlphaFoldDB" id="A0AAY4A560"/>
<dbReference type="RefSeq" id="XP_028830690.1">
    <property type="nucleotide sequence ID" value="XM_028974857.1"/>
</dbReference>
<dbReference type="Ensembl" id="ENSDCDT00010004075.1">
    <property type="protein sequence ID" value="ENSDCDP00010003924.1"/>
    <property type="gene ID" value="ENSDCDG00010001779.1"/>
</dbReference>
<dbReference type="SMART" id="SM00159">
    <property type="entry name" value="PTX"/>
    <property type="match status" value="1"/>
</dbReference>
<evidence type="ECO:0000256" key="7">
    <source>
        <dbReference type="SAM" id="Coils"/>
    </source>
</evidence>
<reference evidence="9" key="2">
    <citation type="submission" date="2025-08" db="UniProtKB">
        <authorList>
            <consortium name="Ensembl"/>
        </authorList>
    </citation>
    <scope>IDENTIFICATION</scope>
</reference>
<dbReference type="GO" id="GO:0046872">
    <property type="term" value="F:metal ion binding"/>
    <property type="evidence" value="ECO:0007669"/>
    <property type="project" value="UniProtKB-KW"/>
</dbReference>
<evidence type="ECO:0000256" key="4">
    <source>
        <dbReference type="ARBA" id="ARBA00023157"/>
    </source>
</evidence>
<dbReference type="InterPro" id="IPR013320">
    <property type="entry name" value="ConA-like_dom_sf"/>
</dbReference>
<name>A0AAY4A560_9TELE</name>
<keyword evidence="10" id="KW-1185">Reference proteome</keyword>